<sequence>MTKRPPSMFDVAQASGVSHQTVSRVLNNHESVSDKTRAKVLASMEKLGYRPNLAARALVTGKSSTIGVLSYDTTLFGPASMLHSIRESAREVGYALNTVTLKSIDRESVENGIQELVNAGVDGLVIIAPHYVGDKPFSNIPGSIPTVIVEGEDTGKIPSVNVDQILGAQLAVEHLISLGHKRIAHISGPENWFETQKRIEGWKCALEKSKLSIKSLVAGDWSARSGYAATKEILKDPKVTAIFAGNDSMALGALKALSEAKIAVPEEMSLVGFDNLPESEFLVPELTTVVQDFQEVGTRSLDMLVAQIEGKKISTKRLAITPTLAIRASTAKAPHK</sequence>
<evidence type="ECO:0000256" key="2">
    <source>
        <dbReference type="ARBA" id="ARBA00023125"/>
    </source>
</evidence>
<accession>A0A6J6ZAG7</accession>
<evidence type="ECO:0000256" key="3">
    <source>
        <dbReference type="ARBA" id="ARBA00023163"/>
    </source>
</evidence>
<keyword evidence="3" id="KW-0804">Transcription</keyword>
<dbReference type="CDD" id="cd01392">
    <property type="entry name" value="HTH_LacI"/>
    <property type="match status" value="1"/>
</dbReference>
<dbReference type="GO" id="GO:0000976">
    <property type="term" value="F:transcription cis-regulatory region binding"/>
    <property type="evidence" value="ECO:0007669"/>
    <property type="project" value="TreeGrafter"/>
</dbReference>
<dbReference type="PANTHER" id="PTHR30146:SF109">
    <property type="entry name" value="HTH-TYPE TRANSCRIPTIONAL REGULATOR GALS"/>
    <property type="match status" value="1"/>
</dbReference>
<dbReference type="Pfam" id="PF00356">
    <property type="entry name" value="LacI"/>
    <property type="match status" value="1"/>
</dbReference>
<keyword evidence="2" id="KW-0238">DNA-binding</keyword>
<dbReference type="Pfam" id="PF13377">
    <property type="entry name" value="Peripla_BP_3"/>
    <property type="match status" value="1"/>
</dbReference>
<dbReference type="CDD" id="cd01574">
    <property type="entry name" value="PBP1_LacI"/>
    <property type="match status" value="1"/>
</dbReference>
<dbReference type="PANTHER" id="PTHR30146">
    <property type="entry name" value="LACI-RELATED TRANSCRIPTIONAL REPRESSOR"/>
    <property type="match status" value="1"/>
</dbReference>
<evidence type="ECO:0000259" key="4">
    <source>
        <dbReference type="PROSITE" id="PS50932"/>
    </source>
</evidence>
<keyword evidence="1" id="KW-0805">Transcription regulation</keyword>
<dbReference type="EMBL" id="CAFABD010000011">
    <property type="protein sequence ID" value="CAB4817423.1"/>
    <property type="molecule type" value="Genomic_DNA"/>
</dbReference>
<proteinExistence type="predicted"/>
<dbReference type="InterPro" id="IPR028082">
    <property type="entry name" value="Peripla_BP_I"/>
</dbReference>
<dbReference type="Gene3D" id="3.40.50.2300">
    <property type="match status" value="2"/>
</dbReference>
<reference evidence="5" key="1">
    <citation type="submission" date="2020-05" db="EMBL/GenBank/DDBJ databases">
        <authorList>
            <person name="Chiriac C."/>
            <person name="Salcher M."/>
            <person name="Ghai R."/>
            <person name="Kavagutti S V."/>
        </authorList>
    </citation>
    <scope>NUCLEOTIDE SEQUENCE</scope>
</reference>
<dbReference type="AlphaFoldDB" id="A0A6J6ZAG7"/>
<dbReference type="GO" id="GO:0003700">
    <property type="term" value="F:DNA-binding transcription factor activity"/>
    <property type="evidence" value="ECO:0007669"/>
    <property type="project" value="TreeGrafter"/>
</dbReference>
<evidence type="ECO:0000256" key="1">
    <source>
        <dbReference type="ARBA" id="ARBA00023015"/>
    </source>
</evidence>
<feature type="domain" description="HTH lacI-type" evidence="4">
    <location>
        <begin position="6"/>
        <end position="60"/>
    </location>
</feature>
<dbReference type="PROSITE" id="PS00356">
    <property type="entry name" value="HTH_LACI_1"/>
    <property type="match status" value="1"/>
</dbReference>
<evidence type="ECO:0000313" key="5">
    <source>
        <dbReference type="EMBL" id="CAB4817423.1"/>
    </source>
</evidence>
<dbReference type="SUPFAM" id="SSF53822">
    <property type="entry name" value="Periplasmic binding protein-like I"/>
    <property type="match status" value="1"/>
</dbReference>
<dbReference type="PROSITE" id="PS50932">
    <property type="entry name" value="HTH_LACI_2"/>
    <property type="match status" value="1"/>
</dbReference>
<dbReference type="InterPro" id="IPR046335">
    <property type="entry name" value="LacI/GalR-like_sensor"/>
</dbReference>
<protein>
    <submittedName>
        <fullName evidence="5">Unannotated protein</fullName>
    </submittedName>
</protein>
<dbReference type="SMART" id="SM00354">
    <property type="entry name" value="HTH_LACI"/>
    <property type="match status" value="1"/>
</dbReference>
<dbReference type="InterPro" id="IPR000843">
    <property type="entry name" value="HTH_LacI"/>
</dbReference>
<organism evidence="5">
    <name type="scientific">freshwater metagenome</name>
    <dbReference type="NCBI Taxonomy" id="449393"/>
    <lineage>
        <taxon>unclassified sequences</taxon>
        <taxon>metagenomes</taxon>
        <taxon>ecological metagenomes</taxon>
    </lineage>
</organism>
<dbReference type="InterPro" id="IPR010982">
    <property type="entry name" value="Lambda_DNA-bd_dom_sf"/>
</dbReference>
<dbReference type="Gene3D" id="1.10.260.40">
    <property type="entry name" value="lambda repressor-like DNA-binding domains"/>
    <property type="match status" value="1"/>
</dbReference>
<gene>
    <name evidence="5" type="ORF">UFOPK3166_00151</name>
</gene>
<dbReference type="SUPFAM" id="SSF47413">
    <property type="entry name" value="lambda repressor-like DNA-binding domains"/>
    <property type="match status" value="1"/>
</dbReference>
<name>A0A6J6ZAG7_9ZZZZ</name>